<evidence type="ECO:0000313" key="2">
    <source>
        <dbReference type="EMBL" id="SDH91726.1"/>
    </source>
</evidence>
<accession>A0A1G8GBL1</accession>
<dbReference type="AlphaFoldDB" id="A0A1G8GBL1"/>
<keyword evidence="1" id="KW-0812">Transmembrane</keyword>
<feature type="transmembrane region" description="Helical" evidence="1">
    <location>
        <begin position="6"/>
        <end position="31"/>
    </location>
</feature>
<keyword evidence="1" id="KW-0472">Membrane</keyword>
<dbReference type="STRING" id="399736.SAMN04489720_2846"/>
<keyword evidence="1" id="KW-1133">Transmembrane helix</keyword>
<feature type="transmembrane region" description="Helical" evidence="1">
    <location>
        <begin position="43"/>
        <end position="63"/>
    </location>
</feature>
<evidence type="ECO:0000313" key="3">
    <source>
        <dbReference type="Proteomes" id="UP000198822"/>
    </source>
</evidence>
<gene>
    <name evidence="2" type="ORF">SAMN04489720_2846</name>
</gene>
<keyword evidence="3" id="KW-1185">Reference proteome</keyword>
<dbReference type="RefSeq" id="WP_092506053.1">
    <property type="nucleotide sequence ID" value="NZ_LT629695.1"/>
</dbReference>
<proteinExistence type="predicted"/>
<reference evidence="3" key="1">
    <citation type="submission" date="2016-10" db="EMBL/GenBank/DDBJ databases">
        <authorList>
            <person name="Varghese N."/>
            <person name="Submissions S."/>
        </authorList>
    </citation>
    <scope>NUCLEOTIDE SEQUENCE [LARGE SCALE GENOMIC DNA]</scope>
    <source>
        <strain evidence="3">DSM 22002</strain>
    </source>
</reference>
<protein>
    <submittedName>
        <fullName evidence="2">Uncharacterized protein</fullName>
    </submittedName>
</protein>
<sequence length="85" mass="8619">MRIVCLVLGVLAMAISGVFVLMAGFGVRGVLDVSVEADGARHIEMAGIFALFGIAWMVASVAFRPAPAVTVAPDASAPPAAAPPR</sequence>
<dbReference type="Proteomes" id="UP000198822">
    <property type="component" value="Chromosome I"/>
</dbReference>
<organism evidence="2 3">
    <name type="scientific">Agrococcus jejuensis</name>
    <dbReference type="NCBI Taxonomy" id="399736"/>
    <lineage>
        <taxon>Bacteria</taxon>
        <taxon>Bacillati</taxon>
        <taxon>Actinomycetota</taxon>
        <taxon>Actinomycetes</taxon>
        <taxon>Micrococcales</taxon>
        <taxon>Microbacteriaceae</taxon>
        <taxon>Agrococcus</taxon>
    </lineage>
</organism>
<name>A0A1G8GBL1_9MICO</name>
<dbReference type="EMBL" id="LT629695">
    <property type="protein sequence ID" value="SDH91726.1"/>
    <property type="molecule type" value="Genomic_DNA"/>
</dbReference>
<evidence type="ECO:0000256" key="1">
    <source>
        <dbReference type="SAM" id="Phobius"/>
    </source>
</evidence>